<gene>
    <name evidence="13" type="primary">LOC116298838</name>
</gene>
<evidence type="ECO:0000256" key="3">
    <source>
        <dbReference type="ARBA" id="ARBA00008920"/>
    </source>
</evidence>
<dbReference type="GeneID" id="116298838"/>
<dbReference type="InterPro" id="IPR035979">
    <property type="entry name" value="RBD_domain_sf"/>
</dbReference>
<keyword evidence="8" id="KW-0539">Nucleus</keyword>
<dbReference type="AlphaFoldDB" id="A0A6P8IC81"/>
<evidence type="ECO:0000256" key="6">
    <source>
        <dbReference type="ARBA" id="ARBA00022884"/>
    </source>
</evidence>
<dbReference type="PROSITE" id="PS50102">
    <property type="entry name" value="RRM"/>
    <property type="match status" value="2"/>
</dbReference>
<dbReference type="FunFam" id="3.30.70.330:FF:000159">
    <property type="entry name" value="tRNA selenocysteine 1-associated protein 1"/>
    <property type="match status" value="1"/>
</dbReference>
<reference evidence="13" key="1">
    <citation type="submission" date="2025-08" db="UniProtKB">
        <authorList>
            <consortium name="RefSeq"/>
        </authorList>
    </citation>
    <scope>IDENTIFICATION</scope>
    <source>
        <tissue evidence="13">Tentacle</tissue>
    </source>
</reference>
<dbReference type="GO" id="GO:0005737">
    <property type="term" value="C:cytoplasm"/>
    <property type="evidence" value="ECO:0007669"/>
    <property type="project" value="UniProtKB-SubCell"/>
</dbReference>
<dbReference type="Pfam" id="PF17654">
    <property type="entry name" value="Trnau1ap"/>
    <property type="match status" value="1"/>
</dbReference>
<keyword evidence="4" id="KW-0963">Cytoplasm</keyword>
<dbReference type="SMART" id="SM00360">
    <property type="entry name" value="RRM"/>
    <property type="match status" value="2"/>
</dbReference>
<proteinExistence type="inferred from homology"/>
<organism evidence="12 13">
    <name type="scientific">Actinia tenebrosa</name>
    <name type="common">Australian red waratah sea anemone</name>
    <dbReference type="NCBI Taxonomy" id="6105"/>
    <lineage>
        <taxon>Eukaryota</taxon>
        <taxon>Metazoa</taxon>
        <taxon>Cnidaria</taxon>
        <taxon>Anthozoa</taxon>
        <taxon>Hexacorallia</taxon>
        <taxon>Actiniaria</taxon>
        <taxon>Actiniidae</taxon>
        <taxon>Actinia</taxon>
    </lineage>
</organism>
<dbReference type="GO" id="GO:0005634">
    <property type="term" value="C:nucleus"/>
    <property type="evidence" value="ECO:0007669"/>
    <property type="project" value="UniProtKB-SubCell"/>
</dbReference>
<comment type="subcellular location">
    <subcellularLocation>
        <location evidence="2">Cytoplasm</location>
    </subcellularLocation>
    <subcellularLocation>
        <location evidence="1">Nucleus</location>
    </subcellularLocation>
</comment>
<name>A0A6P8IC81_ACTTE</name>
<sequence length="310" mass="34681">MATLWMGDLDTYMDEVFVTNAFAAMGESVVSVKMIKNRTTGAPAGYCFVEFSDSASAQRALSKLNGLPVSGTNPVKRYKLNWATYGKELSNLGPEYSIFVGDLTPDVTDSVLQVFFQQRFPSCKAAKVVLDAAGNSRGYGFVRFFDENEHKKAMTEMQGVVGCGGKPLRVSAATPKRPQTTVTTQAYGATATATQYNAQYAQQYQQQYQQYMQAWQGYQYQQPNYYQQYPQYGTNMYGQDYLHQTTQSYEQDQSAMMAVDTSVEDPNEPIDVAAENKLMAETEAELFYELEGSRWQPVESLSPSPKMLTT</sequence>
<dbReference type="KEGG" id="aten:116298838"/>
<dbReference type="RefSeq" id="XP_031563267.1">
    <property type="nucleotide sequence ID" value="XM_031707407.1"/>
</dbReference>
<evidence type="ECO:0000313" key="12">
    <source>
        <dbReference type="Proteomes" id="UP000515163"/>
    </source>
</evidence>
<evidence type="ECO:0000256" key="8">
    <source>
        <dbReference type="ARBA" id="ARBA00023242"/>
    </source>
</evidence>
<dbReference type="CDD" id="cd12612">
    <property type="entry name" value="RRM2_SECp43"/>
    <property type="match status" value="1"/>
</dbReference>
<dbReference type="InterPro" id="IPR040434">
    <property type="entry name" value="TSAP1"/>
</dbReference>
<dbReference type="OrthoDB" id="446113at2759"/>
<dbReference type="Gene3D" id="3.30.70.330">
    <property type="match status" value="2"/>
</dbReference>
<accession>A0A6P8IC81</accession>
<evidence type="ECO:0000313" key="13">
    <source>
        <dbReference type="RefSeq" id="XP_031563267.1"/>
    </source>
</evidence>
<dbReference type="GO" id="GO:0003723">
    <property type="term" value="F:RNA binding"/>
    <property type="evidence" value="ECO:0007669"/>
    <property type="project" value="UniProtKB-UniRule"/>
</dbReference>
<evidence type="ECO:0000256" key="4">
    <source>
        <dbReference type="ARBA" id="ARBA00022490"/>
    </source>
</evidence>
<dbReference type="PANTHER" id="PTHR37457:SF3">
    <property type="entry name" value="TRNA SELENOCYSTEINE-ASSOCIATED PROTEIN 1"/>
    <property type="match status" value="1"/>
</dbReference>
<keyword evidence="5" id="KW-0677">Repeat</keyword>
<dbReference type="InParanoid" id="A0A6P8IC81"/>
<evidence type="ECO:0000256" key="2">
    <source>
        <dbReference type="ARBA" id="ARBA00004496"/>
    </source>
</evidence>
<dbReference type="Proteomes" id="UP000515163">
    <property type="component" value="Unplaced"/>
</dbReference>
<dbReference type="InterPro" id="IPR041085">
    <property type="entry name" value="TSAP1_C"/>
</dbReference>
<keyword evidence="6 10" id="KW-0694">RNA-binding</keyword>
<dbReference type="InterPro" id="IPR000504">
    <property type="entry name" value="RRM_dom"/>
</dbReference>
<evidence type="ECO:0000259" key="11">
    <source>
        <dbReference type="PROSITE" id="PS50102"/>
    </source>
</evidence>
<evidence type="ECO:0000256" key="1">
    <source>
        <dbReference type="ARBA" id="ARBA00004123"/>
    </source>
</evidence>
<keyword evidence="7" id="KW-0648">Protein biosynthesis</keyword>
<evidence type="ECO:0000256" key="10">
    <source>
        <dbReference type="PROSITE-ProRule" id="PRU00176"/>
    </source>
</evidence>
<feature type="domain" description="RRM" evidence="11">
    <location>
        <begin position="2"/>
        <end position="85"/>
    </location>
</feature>
<dbReference type="InterPro" id="IPR034510">
    <property type="entry name" value="SECp43_RRM2"/>
</dbReference>
<dbReference type="FunCoup" id="A0A6P8IC81">
    <property type="interactions" value="2144"/>
</dbReference>
<feature type="domain" description="RRM" evidence="11">
    <location>
        <begin position="96"/>
        <end position="175"/>
    </location>
</feature>
<dbReference type="InterPro" id="IPR012677">
    <property type="entry name" value="Nucleotide-bd_a/b_plait_sf"/>
</dbReference>
<evidence type="ECO:0000256" key="7">
    <source>
        <dbReference type="ARBA" id="ARBA00022917"/>
    </source>
</evidence>
<dbReference type="Pfam" id="PF00076">
    <property type="entry name" value="RRM_1"/>
    <property type="match status" value="2"/>
</dbReference>
<evidence type="ECO:0000256" key="9">
    <source>
        <dbReference type="ARBA" id="ARBA00033477"/>
    </source>
</evidence>
<dbReference type="CDD" id="cd12610">
    <property type="entry name" value="RRM1_SECp43"/>
    <property type="match status" value="1"/>
</dbReference>
<protein>
    <recommendedName>
        <fullName evidence="9">tRNA selenocysteine-associated protein 1</fullName>
    </recommendedName>
</protein>
<keyword evidence="12" id="KW-1185">Reference proteome</keyword>
<dbReference type="SUPFAM" id="SSF54928">
    <property type="entry name" value="RNA-binding domain, RBD"/>
    <property type="match status" value="2"/>
</dbReference>
<dbReference type="PANTHER" id="PTHR37457">
    <property type="entry name" value="TRNA SELENOCYSTEINE 1-ASSOCIATED PROTEIN 1-RELATED"/>
    <property type="match status" value="1"/>
</dbReference>
<dbReference type="GO" id="GO:0006412">
    <property type="term" value="P:translation"/>
    <property type="evidence" value="ECO:0007669"/>
    <property type="project" value="UniProtKB-KW"/>
</dbReference>
<evidence type="ECO:0000256" key="5">
    <source>
        <dbReference type="ARBA" id="ARBA00022737"/>
    </source>
</evidence>
<comment type="similarity">
    <text evidence="3">Belongs to the RRM TRSPAP family.</text>
</comment>